<evidence type="ECO:0000256" key="4">
    <source>
        <dbReference type="ARBA" id="ARBA00022989"/>
    </source>
</evidence>
<comment type="subcellular location">
    <subcellularLocation>
        <location evidence="1">Cell membrane</location>
        <topology evidence="1">Multi-pass membrane protein</topology>
    </subcellularLocation>
</comment>
<feature type="transmembrane region" description="Helical" evidence="6">
    <location>
        <begin position="150"/>
        <end position="171"/>
    </location>
</feature>
<keyword evidence="5 6" id="KW-0472">Membrane</keyword>
<proteinExistence type="predicted"/>
<dbReference type="AlphaFoldDB" id="A0A645J2Q8"/>
<gene>
    <name evidence="7" type="ORF">SDC9_205577</name>
</gene>
<dbReference type="Pfam" id="PF03606">
    <property type="entry name" value="DcuC"/>
    <property type="match status" value="1"/>
</dbReference>
<evidence type="ECO:0000256" key="6">
    <source>
        <dbReference type="SAM" id="Phobius"/>
    </source>
</evidence>
<keyword evidence="4 6" id="KW-1133">Transmembrane helix</keyword>
<protein>
    <recommendedName>
        <fullName evidence="8">C4-dicarboxylate anaerobic carrier</fullName>
    </recommendedName>
</protein>
<accession>A0A645J2Q8</accession>
<dbReference type="InterPro" id="IPR018385">
    <property type="entry name" value="C4_dicarb_anaerob_car-like"/>
</dbReference>
<evidence type="ECO:0000256" key="3">
    <source>
        <dbReference type="ARBA" id="ARBA00022692"/>
    </source>
</evidence>
<comment type="caution">
    <text evidence="7">The sequence shown here is derived from an EMBL/GenBank/DDBJ whole genome shotgun (WGS) entry which is preliminary data.</text>
</comment>
<dbReference type="InterPro" id="IPR051679">
    <property type="entry name" value="DASS-Related_Transporters"/>
</dbReference>
<evidence type="ECO:0000313" key="7">
    <source>
        <dbReference type="EMBL" id="MPN57881.1"/>
    </source>
</evidence>
<dbReference type="EMBL" id="VSSQ01129984">
    <property type="protein sequence ID" value="MPN57881.1"/>
    <property type="molecule type" value="Genomic_DNA"/>
</dbReference>
<feature type="transmembrane region" description="Helical" evidence="6">
    <location>
        <begin position="64"/>
        <end position="84"/>
    </location>
</feature>
<keyword evidence="2" id="KW-1003">Cell membrane</keyword>
<organism evidence="7">
    <name type="scientific">bioreactor metagenome</name>
    <dbReference type="NCBI Taxonomy" id="1076179"/>
    <lineage>
        <taxon>unclassified sequences</taxon>
        <taxon>metagenomes</taxon>
        <taxon>ecological metagenomes</taxon>
    </lineage>
</organism>
<dbReference type="GO" id="GO:0005886">
    <property type="term" value="C:plasma membrane"/>
    <property type="evidence" value="ECO:0007669"/>
    <property type="project" value="UniProtKB-SubCell"/>
</dbReference>
<evidence type="ECO:0000256" key="2">
    <source>
        <dbReference type="ARBA" id="ARBA00022475"/>
    </source>
</evidence>
<reference evidence="7" key="1">
    <citation type="submission" date="2019-08" db="EMBL/GenBank/DDBJ databases">
        <authorList>
            <person name="Kucharzyk K."/>
            <person name="Murdoch R.W."/>
            <person name="Higgins S."/>
            <person name="Loffler F."/>
        </authorList>
    </citation>
    <scope>NUCLEOTIDE SEQUENCE</scope>
</reference>
<evidence type="ECO:0008006" key="8">
    <source>
        <dbReference type="Google" id="ProtNLM"/>
    </source>
</evidence>
<name>A0A645J2Q8_9ZZZZ</name>
<evidence type="ECO:0000256" key="5">
    <source>
        <dbReference type="ARBA" id="ARBA00023136"/>
    </source>
</evidence>
<sequence length="173" mass="18425">MGISAALIDGWNADKIANEFIKGCANVVFGALVVGFARAILVVMQDGKIIDTIINFMATSLEGLPEILAAYGMLVMQTIINFFIPSGSGQAATTIPIMAPIGDLIGVSREVVCLTFQFGSSFADLLFPTSSVVIVCGLSEIPIEKWWKFYTPLFGIMFIAQLVIVTGAVIIGL</sequence>
<keyword evidence="3 6" id="KW-0812">Transmembrane</keyword>
<evidence type="ECO:0000256" key="1">
    <source>
        <dbReference type="ARBA" id="ARBA00004651"/>
    </source>
</evidence>
<feature type="transmembrane region" description="Helical" evidence="6">
    <location>
        <begin position="20"/>
        <end position="43"/>
    </location>
</feature>
<dbReference type="PANTHER" id="PTHR43652:SF2">
    <property type="entry name" value="BASIC AMINO ACID ANTIPORTER YFCC-RELATED"/>
    <property type="match status" value="1"/>
</dbReference>
<dbReference type="PANTHER" id="PTHR43652">
    <property type="entry name" value="BASIC AMINO ACID ANTIPORTER YFCC-RELATED"/>
    <property type="match status" value="1"/>
</dbReference>